<feature type="region of interest" description="Disordered" evidence="10">
    <location>
        <begin position="78"/>
        <end position="102"/>
    </location>
</feature>
<dbReference type="Gene3D" id="3.30.1150.10">
    <property type="match status" value="1"/>
</dbReference>
<dbReference type="Proteomes" id="UP001596270">
    <property type="component" value="Unassembled WGS sequence"/>
</dbReference>
<keyword evidence="13" id="KW-1185">Reference proteome</keyword>
<comment type="similarity">
    <text evidence="2">Belongs to the TonB family.</text>
</comment>
<dbReference type="EMBL" id="JBHSRS010000084">
    <property type="protein sequence ID" value="MFC6283791.1"/>
    <property type="molecule type" value="Genomic_DNA"/>
</dbReference>
<keyword evidence="9" id="KW-0472">Membrane</keyword>
<keyword evidence="5" id="KW-0997">Cell inner membrane</keyword>
<evidence type="ECO:0000256" key="6">
    <source>
        <dbReference type="ARBA" id="ARBA00022692"/>
    </source>
</evidence>
<comment type="caution">
    <text evidence="12">The sequence shown here is derived from an EMBL/GenBank/DDBJ whole genome shotgun (WGS) entry which is preliminary data.</text>
</comment>
<dbReference type="InterPro" id="IPR051045">
    <property type="entry name" value="TonB-dependent_transducer"/>
</dbReference>
<dbReference type="RefSeq" id="WP_371440069.1">
    <property type="nucleotide sequence ID" value="NZ_JBHSRS010000084.1"/>
</dbReference>
<evidence type="ECO:0000313" key="12">
    <source>
        <dbReference type="EMBL" id="MFC6283791.1"/>
    </source>
</evidence>
<evidence type="ECO:0000256" key="3">
    <source>
        <dbReference type="ARBA" id="ARBA00022448"/>
    </source>
</evidence>
<dbReference type="SUPFAM" id="SSF74653">
    <property type="entry name" value="TolA/TonB C-terminal domain"/>
    <property type="match status" value="1"/>
</dbReference>
<accession>A0ABW1U546</accession>
<dbReference type="PANTHER" id="PTHR33446">
    <property type="entry name" value="PROTEIN TONB-RELATED"/>
    <property type="match status" value="1"/>
</dbReference>
<dbReference type="NCBIfam" id="TIGR01352">
    <property type="entry name" value="tonB_Cterm"/>
    <property type="match status" value="1"/>
</dbReference>
<feature type="domain" description="TonB C-terminal" evidence="11">
    <location>
        <begin position="127"/>
        <end position="217"/>
    </location>
</feature>
<name>A0ABW1U546_9BURK</name>
<dbReference type="PANTHER" id="PTHR33446:SF2">
    <property type="entry name" value="PROTEIN TONB"/>
    <property type="match status" value="1"/>
</dbReference>
<proteinExistence type="inferred from homology"/>
<keyword evidence="7" id="KW-0653">Protein transport</keyword>
<dbReference type="InterPro" id="IPR037682">
    <property type="entry name" value="TonB_C"/>
</dbReference>
<dbReference type="InterPro" id="IPR006260">
    <property type="entry name" value="TonB/TolA_C"/>
</dbReference>
<evidence type="ECO:0000256" key="2">
    <source>
        <dbReference type="ARBA" id="ARBA00006555"/>
    </source>
</evidence>
<comment type="subcellular location">
    <subcellularLocation>
        <location evidence="1">Cell inner membrane</location>
        <topology evidence="1">Single-pass membrane protein</topology>
        <orientation evidence="1">Periplasmic side</orientation>
    </subcellularLocation>
</comment>
<keyword evidence="6" id="KW-0812">Transmembrane</keyword>
<protein>
    <submittedName>
        <fullName evidence="12">Energy transducer TonB</fullName>
    </submittedName>
</protein>
<sequence length="217" mass="22894">MPLSRNAVIALSVVALHVAFIWALQSGLLMRAAEIIVPAEVLSQFIDPPSPKVEPVPPAPPTPPAPVKKAVTKAPVLPAPQPLAIPDNTPSPNAPTGVLTPPTTPAPIAAAVAAAPVAPAGPPVVQLPSSDANYLQNPKPPYPPLSKRLNEQGKTTIKVFIDVEGLPQRAEIAKSSGYDRLDQAALATVMRWRYVPGKRGGVPEAMWFNVPINWVLE</sequence>
<organism evidence="12 13">
    <name type="scientific">Polaromonas aquatica</name>
    <dbReference type="NCBI Taxonomy" id="332657"/>
    <lineage>
        <taxon>Bacteria</taxon>
        <taxon>Pseudomonadati</taxon>
        <taxon>Pseudomonadota</taxon>
        <taxon>Betaproteobacteria</taxon>
        <taxon>Burkholderiales</taxon>
        <taxon>Comamonadaceae</taxon>
        <taxon>Polaromonas</taxon>
    </lineage>
</organism>
<keyword evidence="8" id="KW-1133">Transmembrane helix</keyword>
<evidence type="ECO:0000256" key="4">
    <source>
        <dbReference type="ARBA" id="ARBA00022475"/>
    </source>
</evidence>
<feature type="region of interest" description="Disordered" evidence="10">
    <location>
        <begin position="128"/>
        <end position="149"/>
    </location>
</feature>
<evidence type="ECO:0000256" key="7">
    <source>
        <dbReference type="ARBA" id="ARBA00022927"/>
    </source>
</evidence>
<evidence type="ECO:0000259" key="11">
    <source>
        <dbReference type="PROSITE" id="PS52015"/>
    </source>
</evidence>
<evidence type="ECO:0000313" key="13">
    <source>
        <dbReference type="Proteomes" id="UP001596270"/>
    </source>
</evidence>
<reference evidence="13" key="1">
    <citation type="journal article" date="2019" name="Int. J. Syst. Evol. Microbiol.">
        <title>The Global Catalogue of Microorganisms (GCM) 10K type strain sequencing project: providing services to taxonomists for standard genome sequencing and annotation.</title>
        <authorList>
            <consortium name="The Broad Institute Genomics Platform"/>
            <consortium name="The Broad Institute Genome Sequencing Center for Infectious Disease"/>
            <person name="Wu L."/>
            <person name="Ma J."/>
        </authorList>
    </citation>
    <scope>NUCLEOTIDE SEQUENCE [LARGE SCALE GENOMIC DNA]</scope>
    <source>
        <strain evidence="13">CCUG 39402</strain>
    </source>
</reference>
<keyword evidence="4" id="KW-1003">Cell membrane</keyword>
<evidence type="ECO:0000256" key="8">
    <source>
        <dbReference type="ARBA" id="ARBA00022989"/>
    </source>
</evidence>
<evidence type="ECO:0000256" key="10">
    <source>
        <dbReference type="SAM" id="MobiDB-lite"/>
    </source>
</evidence>
<keyword evidence="3" id="KW-0813">Transport</keyword>
<evidence type="ECO:0000256" key="9">
    <source>
        <dbReference type="ARBA" id="ARBA00023136"/>
    </source>
</evidence>
<evidence type="ECO:0000256" key="1">
    <source>
        <dbReference type="ARBA" id="ARBA00004383"/>
    </source>
</evidence>
<gene>
    <name evidence="12" type="ORF">ACFQND_21390</name>
</gene>
<evidence type="ECO:0000256" key="5">
    <source>
        <dbReference type="ARBA" id="ARBA00022519"/>
    </source>
</evidence>
<dbReference type="Pfam" id="PF03544">
    <property type="entry name" value="TonB_C"/>
    <property type="match status" value="1"/>
</dbReference>
<dbReference type="PROSITE" id="PS52015">
    <property type="entry name" value="TONB_CTD"/>
    <property type="match status" value="1"/>
</dbReference>